<evidence type="ECO:0000256" key="5">
    <source>
        <dbReference type="ARBA" id="ARBA00022842"/>
    </source>
</evidence>
<evidence type="ECO:0000256" key="7">
    <source>
        <dbReference type="ARBA" id="ARBA00023125"/>
    </source>
</evidence>
<evidence type="ECO:0000256" key="2">
    <source>
        <dbReference type="ARBA" id="ARBA00022723"/>
    </source>
</evidence>
<dbReference type="InterPro" id="IPR050646">
    <property type="entry name" value="Cas1"/>
</dbReference>
<dbReference type="InterPro" id="IPR002729">
    <property type="entry name" value="CRISPR-assoc_Cas1"/>
</dbReference>
<dbReference type="PATRIC" id="fig|1434120.4.peg.2401"/>
<dbReference type="Gene3D" id="3.100.10.20">
    <property type="entry name" value="CRISPR-associated endonuclease Cas1, N-terminal domain"/>
    <property type="match status" value="1"/>
</dbReference>
<dbReference type="HAMAP" id="MF_01470">
    <property type="entry name" value="Cas1"/>
    <property type="match status" value="1"/>
</dbReference>
<evidence type="ECO:0000256" key="6">
    <source>
        <dbReference type="ARBA" id="ARBA00023118"/>
    </source>
</evidence>
<feature type="binding site" evidence="9">
    <location>
        <position position="177"/>
    </location>
    <ligand>
        <name>Mn(2+)</name>
        <dbReference type="ChEBI" id="CHEBI:29035"/>
    </ligand>
</feature>
<dbReference type="GO" id="GO:0046872">
    <property type="term" value="F:metal ion binding"/>
    <property type="evidence" value="ECO:0007669"/>
    <property type="project" value="UniProtKB-UniRule"/>
</dbReference>
<keyword evidence="11" id="KW-1185">Reference proteome</keyword>
<keyword evidence="5 9" id="KW-0460">Magnesium</keyword>
<evidence type="ECO:0000256" key="4">
    <source>
        <dbReference type="ARBA" id="ARBA00022801"/>
    </source>
</evidence>
<feature type="binding site" evidence="9">
    <location>
        <position position="257"/>
    </location>
    <ligand>
        <name>Mn(2+)</name>
        <dbReference type="ChEBI" id="CHEBI:29035"/>
    </ligand>
</feature>
<sequence>MVFKFRREFWIRLIVDEYGTYIHKKSNRFIFVDKTEKLLKKGFSADKVSQILIYKGAAVTADAIELAVKKGIDIVYFDRLGKPFARTYSCEQENSATVQRYQARAYDDGKGIFLMGSMIGAKIRNQGYLLKSLAKKRNNERLVGQAERIMSLSEKIKERAEEWGYIEEARESLFGIEGEASRIYFQALSNVLPEAVYSGTRTKRPPGDLFNAMLSYGYGILYTEVEKACVLSGLNPYMGFQHTDLPGKPSLILDLIEEFRQPVVDRAVISLISKKLVTEKDLKSVEGGFYLNRAGRRKTLEAVSERLAKTVNYRGFRHSFSILILKQTRAVAKFLTGESSGYAPFVYWR</sequence>
<dbReference type="Pfam" id="PF01867">
    <property type="entry name" value="Cas_Cas1"/>
    <property type="match status" value="1"/>
</dbReference>
<dbReference type="GO" id="GO:0016787">
    <property type="term" value="F:hydrolase activity"/>
    <property type="evidence" value="ECO:0007669"/>
    <property type="project" value="UniProtKB-KW"/>
</dbReference>
<keyword evidence="6 9" id="KW-0051">Antiviral defense</keyword>
<reference evidence="10 11" key="1">
    <citation type="submission" date="2014-07" db="EMBL/GenBank/DDBJ databases">
        <title>Methanogenic archaea and the global carbon cycle.</title>
        <authorList>
            <person name="Henriksen J.R."/>
            <person name="Luke J."/>
            <person name="Reinhart S."/>
            <person name="Benedict M.N."/>
            <person name="Youngblut N.D."/>
            <person name="Metcalf M.E."/>
            <person name="Whitaker R.J."/>
            <person name="Metcalf W.W."/>
        </authorList>
    </citation>
    <scope>NUCLEOTIDE SEQUENCE [LARGE SCALE GENOMIC DNA]</scope>
    <source>
        <strain evidence="10 11">T4/M</strain>
    </source>
</reference>
<dbReference type="NCBIfam" id="TIGR00287">
    <property type="entry name" value="cas1"/>
    <property type="match status" value="1"/>
</dbReference>
<comment type="function">
    <text evidence="9">CRISPR (clustered regularly interspaced short palindromic repeat), is an adaptive immune system that provides protection against mobile genetic elements (viruses, transposable elements and conjugative plasmids). CRISPR clusters contain spacers, sequences complementary to antecedent mobile elements, and target invading nucleic acids. CRISPR clusters are transcribed and processed into CRISPR RNA (crRNA). Acts as a dsDNA endonuclease. Involved in the integration of spacer DNA into the CRISPR cassette.</text>
</comment>
<keyword evidence="1 9" id="KW-0540">Nuclease</keyword>
<dbReference type="Gene3D" id="1.20.120.920">
    <property type="entry name" value="CRISPR-associated endonuclease Cas1, C-terminal domain"/>
    <property type="match status" value="1"/>
</dbReference>
<accession>A0A0E3P4W9</accession>
<evidence type="ECO:0000313" key="11">
    <source>
        <dbReference type="Proteomes" id="UP000033111"/>
    </source>
</evidence>
<evidence type="ECO:0000256" key="3">
    <source>
        <dbReference type="ARBA" id="ARBA00022759"/>
    </source>
</evidence>
<organism evidence="10 11">
    <name type="scientific">Methanosarcina siciliae T4/M</name>
    <dbReference type="NCBI Taxonomy" id="1434120"/>
    <lineage>
        <taxon>Archaea</taxon>
        <taxon>Methanobacteriati</taxon>
        <taxon>Methanobacteriota</taxon>
        <taxon>Stenosarchaea group</taxon>
        <taxon>Methanomicrobia</taxon>
        <taxon>Methanosarcinales</taxon>
        <taxon>Methanosarcinaceae</taxon>
        <taxon>Methanosarcina</taxon>
    </lineage>
</organism>
<dbReference type="InterPro" id="IPR042206">
    <property type="entry name" value="CRISPR-assoc_Cas1_C"/>
</dbReference>
<dbReference type="GO" id="GO:0004519">
    <property type="term" value="F:endonuclease activity"/>
    <property type="evidence" value="ECO:0007669"/>
    <property type="project" value="UniProtKB-UniRule"/>
</dbReference>
<comment type="subunit">
    <text evidence="9">Homodimer, forms a heterotetramer with a Cas2 homodimer.</text>
</comment>
<evidence type="ECO:0000256" key="8">
    <source>
        <dbReference type="ARBA" id="ARBA00023211"/>
    </source>
</evidence>
<gene>
    <name evidence="9" type="primary">cas1</name>
    <name evidence="10" type="ORF">MSSIT_1874</name>
</gene>
<evidence type="ECO:0000256" key="1">
    <source>
        <dbReference type="ARBA" id="ARBA00022722"/>
    </source>
</evidence>
<dbReference type="Proteomes" id="UP000033111">
    <property type="component" value="Chromosome"/>
</dbReference>
<dbReference type="GO" id="GO:0051607">
    <property type="term" value="P:defense response to virus"/>
    <property type="evidence" value="ECO:0007669"/>
    <property type="project" value="UniProtKB-UniRule"/>
</dbReference>
<evidence type="ECO:0000313" key="10">
    <source>
        <dbReference type="EMBL" id="AKB28593.1"/>
    </source>
</evidence>
<keyword evidence="2 9" id="KW-0479">Metal-binding</keyword>
<keyword evidence="8 9" id="KW-0464">Manganese</keyword>
<comment type="similarity">
    <text evidence="9">Belongs to the CRISPR-associated endonuclease Cas1 family.</text>
</comment>
<dbReference type="PANTHER" id="PTHR34353:SF2">
    <property type="entry name" value="CRISPR-ASSOCIATED ENDONUCLEASE CAS1 1"/>
    <property type="match status" value="1"/>
</dbReference>
<dbReference type="EMBL" id="CP009506">
    <property type="protein sequence ID" value="AKB28593.1"/>
    <property type="molecule type" value="Genomic_DNA"/>
</dbReference>
<dbReference type="InterPro" id="IPR042211">
    <property type="entry name" value="CRISPR-assoc_Cas1_N"/>
</dbReference>
<name>A0A0E3P4W9_9EURY</name>
<dbReference type="KEGG" id="msw:MSSIT_1874"/>
<keyword evidence="4 9" id="KW-0378">Hydrolase</keyword>
<dbReference type="HOGENOM" id="CLU_052779_0_0_2"/>
<dbReference type="GO" id="GO:0043571">
    <property type="term" value="P:maintenance of CRISPR repeat elements"/>
    <property type="evidence" value="ECO:0007669"/>
    <property type="project" value="UniProtKB-UniRule"/>
</dbReference>
<comment type="cofactor">
    <cofactor evidence="9">
        <name>Mg(2+)</name>
        <dbReference type="ChEBI" id="CHEBI:18420"/>
    </cofactor>
    <cofactor evidence="9">
        <name>Mn(2+)</name>
        <dbReference type="ChEBI" id="CHEBI:29035"/>
    </cofactor>
</comment>
<dbReference type="EC" id="3.1.-.-" evidence="9"/>
<evidence type="ECO:0000256" key="9">
    <source>
        <dbReference type="HAMAP-Rule" id="MF_01470"/>
    </source>
</evidence>
<dbReference type="CDD" id="cd09634">
    <property type="entry name" value="Cas1_I-II-III"/>
    <property type="match status" value="1"/>
</dbReference>
<keyword evidence="3 9" id="KW-0255">Endonuclease</keyword>
<feature type="binding site" evidence="9">
    <location>
        <position position="242"/>
    </location>
    <ligand>
        <name>Mn(2+)</name>
        <dbReference type="ChEBI" id="CHEBI:29035"/>
    </ligand>
</feature>
<dbReference type="GO" id="GO:0003677">
    <property type="term" value="F:DNA binding"/>
    <property type="evidence" value="ECO:0007669"/>
    <property type="project" value="UniProtKB-KW"/>
</dbReference>
<proteinExistence type="inferred from homology"/>
<dbReference type="PANTHER" id="PTHR34353">
    <property type="entry name" value="CRISPR-ASSOCIATED ENDONUCLEASE CAS1 1"/>
    <property type="match status" value="1"/>
</dbReference>
<dbReference type="AlphaFoldDB" id="A0A0E3P4W9"/>
<protein>
    <recommendedName>
        <fullName evidence="9">CRISPR-associated endonuclease Cas1</fullName>
        <ecNumber evidence="9">3.1.-.-</ecNumber>
    </recommendedName>
</protein>
<keyword evidence="7 9" id="KW-0238">DNA-binding</keyword>